<dbReference type="AlphaFoldDB" id="A0A8X7CLP7"/>
<gene>
    <name evidence="1" type="ORF">TNIN_479901</name>
</gene>
<reference evidence="1" key="1">
    <citation type="submission" date="2020-08" db="EMBL/GenBank/DDBJ databases">
        <title>Multicomponent nature underlies the extraordinary mechanical properties of spider dragline silk.</title>
        <authorList>
            <person name="Kono N."/>
            <person name="Nakamura H."/>
            <person name="Mori M."/>
            <person name="Yoshida Y."/>
            <person name="Ohtoshi R."/>
            <person name="Malay A.D."/>
            <person name="Moran D.A.P."/>
            <person name="Tomita M."/>
            <person name="Numata K."/>
            <person name="Arakawa K."/>
        </authorList>
    </citation>
    <scope>NUCLEOTIDE SEQUENCE</scope>
</reference>
<protein>
    <submittedName>
        <fullName evidence="1">Uncharacterized protein</fullName>
    </submittedName>
</protein>
<proteinExistence type="predicted"/>
<name>A0A8X7CLP7_9ARAC</name>
<feature type="non-terminal residue" evidence="1">
    <location>
        <position position="1"/>
    </location>
</feature>
<dbReference type="Proteomes" id="UP000886998">
    <property type="component" value="Unassembled WGS sequence"/>
</dbReference>
<keyword evidence="2" id="KW-1185">Reference proteome</keyword>
<accession>A0A8X7CLP7</accession>
<comment type="caution">
    <text evidence="1">The sequence shown here is derived from an EMBL/GenBank/DDBJ whole genome shotgun (WGS) entry which is preliminary data.</text>
</comment>
<dbReference type="EMBL" id="BMAV01018157">
    <property type="protein sequence ID" value="GFY70295.1"/>
    <property type="molecule type" value="Genomic_DNA"/>
</dbReference>
<evidence type="ECO:0000313" key="2">
    <source>
        <dbReference type="Proteomes" id="UP000886998"/>
    </source>
</evidence>
<sequence length="43" mass="5149">YLFECFKEDAERFILFDEDVNINSYSEVNKSAKHLFSSLWILS</sequence>
<organism evidence="1 2">
    <name type="scientific">Trichonephila inaurata madagascariensis</name>
    <dbReference type="NCBI Taxonomy" id="2747483"/>
    <lineage>
        <taxon>Eukaryota</taxon>
        <taxon>Metazoa</taxon>
        <taxon>Ecdysozoa</taxon>
        <taxon>Arthropoda</taxon>
        <taxon>Chelicerata</taxon>
        <taxon>Arachnida</taxon>
        <taxon>Araneae</taxon>
        <taxon>Araneomorphae</taxon>
        <taxon>Entelegynae</taxon>
        <taxon>Araneoidea</taxon>
        <taxon>Nephilidae</taxon>
        <taxon>Trichonephila</taxon>
        <taxon>Trichonephila inaurata</taxon>
    </lineage>
</organism>
<evidence type="ECO:0000313" key="1">
    <source>
        <dbReference type="EMBL" id="GFY70295.1"/>
    </source>
</evidence>